<comment type="caution">
    <text evidence="9">The sequence shown here is derived from an EMBL/GenBank/DDBJ whole genome shotgun (WGS) entry which is preliminary data.</text>
</comment>
<reference evidence="9 10" key="1">
    <citation type="journal article" date="2021" name="Nat. Commun.">
        <title>Genetic determinants of endophytism in the Arabidopsis root mycobiome.</title>
        <authorList>
            <person name="Mesny F."/>
            <person name="Miyauchi S."/>
            <person name="Thiergart T."/>
            <person name="Pickel B."/>
            <person name="Atanasova L."/>
            <person name="Karlsson M."/>
            <person name="Huettel B."/>
            <person name="Barry K.W."/>
            <person name="Haridas S."/>
            <person name="Chen C."/>
            <person name="Bauer D."/>
            <person name="Andreopoulos W."/>
            <person name="Pangilinan J."/>
            <person name="LaButti K."/>
            <person name="Riley R."/>
            <person name="Lipzen A."/>
            <person name="Clum A."/>
            <person name="Drula E."/>
            <person name="Henrissat B."/>
            <person name="Kohler A."/>
            <person name="Grigoriev I.V."/>
            <person name="Martin F.M."/>
            <person name="Hacquard S."/>
        </authorList>
    </citation>
    <scope>NUCLEOTIDE SEQUENCE [LARGE SCALE GENOMIC DNA]</scope>
    <source>
        <strain evidence="9 10">MPI-SDFR-AT-0080</strain>
    </source>
</reference>
<comment type="similarity">
    <text evidence="5">Belongs to the SAT4 family.</text>
</comment>
<dbReference type="PANTHER" id="PTHR33048">
    <property type="entry name" value="PTH11-LIKE INTEGRAL MEMBRANE PROTEIN (AFU_ORTHOLOGUE AFUA_5G11245)"/>
    <property type="match status" value="1"/>
</dbReference>
<dbReference type="Pfam" id="PF20684">
    <property type="entry name" value="Fung_rhodopsin"/>
    <property type="match status" value="1"/>
</dbReference>
<keyword evidence="10" id="KW-1185">Reference proteome</keyword>
<dbReference type="Proteomes" id="UP000774617">
    <property type="component" value="Unassembled WGS sequence"/>
</dbReference>
<feature type="transmembrane region" description="Helical" evidence="7">
    <location>
        <begin position="210"/>
        <end position="229"/>
    </location>
</feature>
<feature type="transmembrane region" description="Helical" evidence="7">
    <location>
        <begin position="179"/>
        <end position="198"/>
    </location>
</feature>
<evidence type="ECO:0000256" key="3">
    <source>
        <dbReference type="ARBA" id="ARBA00022989"/>
    </source>
</evidence>
<organism evidence="9 10">
    <name type="scientific">Macrophomina phaseolina</name>
    <dbReference type="NCBI Taxonomy" id="35725"/>
    <lineage>
        <taxon>Eukaryota</taxon>
        <taxon>Fungi</taxon>
        <taxon>Dikarya</taxon>
        <taxon>Ascomycota</taxon>
        <taxon>Pezizomycotina</taxon>
        <taxon>Dothideomycetes</taxon>
        <taxon>Dothideomycetes incertae sedis</taxon>
        <taxon>Botryosphaeriales</taxon>
        <taxon>Botryosphaeriaceae</taxon>
        <taxon>Macrophomina</taxon>
    </lineage>
</organism>
<feature type="transmembrane region" description="Helical" evidence="7">
    <location>
        <begin position="51"/>
        <end position="72"/>
    </location>
</feature>
<gene>
    <name evidence="9" type="ORF">B0J12DRAFT_183186</name>
</gene>
<sequence length="378" mass="41748">MSSTPNQEYHSTASQRHLRNVLISCLSVSILFVLFRIVVRARIQRQFAADDYVLVLAICFFSLMTGLIVYAVDAGGFGQVTGHIPLNVLMRGSKYLFFSQLCHVWTMVLTNLSIAMLQLRISGGVYVTFKRLHYASMFFNVCIGLAQFFLLLFRCLPITKAWTPTMAEGHCLDESAVAVGGYAFGACNVLLTWYYALAPIHLIWKLPVKLAVKFPAIFILSVGVLASIAQMMKFKYLLVFAHAPDPLKAFVPLAIFCWVELCLATSAASITTFRPLLKYIPGCATDREPADMTALESEPVKRLRRGYTFQLSEIDSMSTKLDEILSTSTIELEDPTATGLTRPGSVGETKHSEHPTRGNSPGAGSTRAKSLPDLEKGL</sequence>
<evidence type="ECO:0000256" key="1">
    <source>
        <dbReference type="ARBA" id="ARBA00004141"/>
    </source>
</evidence>
<evidence type="ECO:0000256" key="4">
    <source>
        <dbReference type="ARBA" id="ARBA00023136"/>
    </source>
</evidence>
<dbReference type="InterPro" id="IPR052337">
    <property type="entry name" value="SAT4-like"/>
</dbReference>
<feature type="transmembrane region" description="Helical" evidence="7">
    <location>
        <begin position="95"/>
        <end position="117"/>
    </location>
</feature>
<protein>
    <recommendedName>
        <fullName evidence="8">Rhodopsin domain-containing protein</fullName>
    </recommendedName>
</protein>
<comment type="subcellular location">
    <subcellularLocation>
        <location evidence="1">Membrane</location>
        <topology evidence="1">Multi-pass membrane protein</topology>
    </subcellularLocation>
</comment>
<dbReference type="EMBL" id="JAGTJR010000020">
    <property type="protein sequence ID" value="KAH7044597.1"/>
    <property type="molecule type" value="Genomic_DNA"/>
</dbReference>
<accession>A0ABQ8G4P8</accession>
<evidence type="ECO:0000313" key="10">
    <source>
        <dbReference type="Proteomes" id="UP000774617"/>
    </source>
</evidence>
<keyword evidence="2 7" id="KW-0812">Transmembrane</keyword>
<feature type="transmembrane region" description="Helical" evidence="7">
    <location>
        <begin position="20"/>
        <end position="39"/>
    </location>
</feature>
<evidence type="ECO:0000256" key="6">
    <source>
        <dbReference type="SAM" id="MobiDB-lite"/>
    </source>
</evidence>
<dbReference type="PANTHER" id="PTHR33048:SF96">
    <property type="entry name" value="INTEGRAL MEMBRANE PROTEIN"/>
    <property type="match status" value="1"/>
</dbReference>
<proteinExistence type="inferred from homology"/>
<keyword evidence="3 7" id="KW-1133">Transmembrane helix</keyword>
<evidence type="ECO:0000256" key="7">
    <source>
        <dbReference type="SAM" id="Phobius"/>
    </source>
</evidence>
<name>A0ABQ8G4P8_9PEZI</name>
<feature type="region of interest" description="Disordered" evidence="6">
    <location>
        <begin position="332"/>
        <end position="378"/>
    </location>
</feature>
<evidence type="ECO:0000313" key="9">
    <source>
        <dbReference type="EMBL" id="KAH7044597.1"/>
    </source>
</evidence>
<evidence type="ECO:0000256" key="2">
    <source>
        <dbReference type="ARBA" id="ARBA00022692"/>
    </source>
</evidence>
<evidence type="ECO:0000259" key="8">
    <source>
        <dbReference type="Pfam" id="PF20684"/>
    </source>
</evidence>
<keyword evidence="4 7" id="KW-0472">Membrane</keyword>
<feature type="domain" description="Rhodopsin" evidence="8">
    <location>
        <begin position="35"/>
        <end position="278"/>
    </location>
</feature>
<feature type="transmembrane region" description="Helical" evidence="7">
    <location>
        <begin position="249"/>
        <end position="270"/>
    </location>
</feature>
<dbReference type="InterPro" id="IPR049326">
    <property type="entry name" value="Rhodopsin_dom_fungi"/>
</dbReference>
<feature type="transmembrane region" description="Helical" evidence="7">
    <location>
        <begin position="138"/>
        <end position="159"/>
    </location>
</feature>
<evidence type="ECO:0000256" key="5">
    <source>
        <dbReference type="ARBA" id="ARBA00038359"/>
    </source>
</evidence>